<evidence type="ECO:0000256" key="1">
    <source>
        <dbReference type="ARBA" id="ARBA00006795"/>
    </source>
</evidence>
<dbReference type="EMBL" id="OU503045">
    <property type="protein sequence ID" value="CAI9769357.1"/>
    <property type="molecule type" value="Genomic_DNA"/>
</dbReference>
<dbReference type="Proteomes" id="UP000834106">
    <property type="component" value="Chromosome 10"/>
</dbReference>
<dbReference type="InterPro" id="IPR036265">
    <property type="entry name" value="HIT-like_sf"/>
</dbReference>
<dbReference type="PANTHER" id="PTHR12072">
    <property type="entry name" value="CWF19, CELL CYCLE CONTROL PROTEIN"/>
    <property type="match status" value="1"/>
</dbReference>
<protein>
    <recommendedName>
        <fullName evidence="3">Cwf19-like C-terminal domain-containing protein</fullName>
    </recommendedName>
</protein>
<evidence type="ECO:0000256" key="2">
    <source>
        <dbReference type="SAM" id="MobiDB-lite"/>
    </source>
</evidence>
<feature type="region of interest" description="Disordered" evidence="2">
    <location>
        <begin position="1"/>
        <end position="77"/>
    </location>
</feature>
<proteinExistence type="inferred from homology"/>
<dbReference type="SUPFAM" id="SSF54197">
    <property type="entry name" value="HIT-like"/>
    <property type="match status" value="1"/>
</dbReference>
<dbReference type="GO" id="GO:0071014">
    <property type="term" value="C:post-mRNA release spliceosomal complex"/>
    <property type="evidence" value="ECO:0007669"/>
    <property type="project" value="TreeGrafter"/>
</dbReference>
<evidence type="ECO:0000313" key="5">
    <source>
        <dbReference type="Proteomes" id="UP000834106"/>
    </source>
</evidence>
<gene>
    <name evidence="4" type="ORF">FPE_LOCUS16933</name>
</gene>
<dbReference type="InterPro" id="IPR006768">
    <property type="entry name" value="Cwf19-like_C_dom-1"/>
</dbReference>
<dbReference type="GO" id="GO:0000398">
    <property type="term" value="P:mRNA splicing, via spliceosome"/>
    <property type="evidence" value="ECO:0007669"/>
    <property type="project" value="TreeGrafter"/>
</dbReference>
<feature type="domain" description="Cwf19-like C-terminal" evidence="3">
    <location>
        <begin position="79"/>
        <end position="170"/>
    </location>
</feature>
<name>A0AAD1ZLV9_9LAMI</name>
<comment type="similarity">
    <text evidence="1">Belongs to the CWF19 family.</text>
</comment>
<dbReference type="AlphaFoldDB" id="A0AAD1ZLV9"/>
<evidence type="ECO:0000313" key="4">
    <source>
        <dbReference type="EMBL" id="CAI9769357.1"/>
    </source>
</evidence>
<dbReference type="PANTHER" id="PTHR12072:SF5">
    <property type="entry name" value="CWF19-LIKE PROTEIN 2"/>
    <property type="match status" value="1"/>
</dbReference>
<reference evidence="4" key="1">
    <citation type="submission" date="2023-05" db="EMBL/GenBank/DDBJ databases">
        <authorList>
            <person name="Huff M."/>
        </authorList>
    </citation>
    <scope>NUCLEOTIDE SEQUENCE</scope>
</reference>
<dbReference type="Pfam" id="PF04677">
    <property type="entry name" value="CwfJ_C_1"/>
    <property type="match status" value="1"/>
</dbReference>
<keyword evidence="5" id="KW-1185">Reference proteome</keyword>
<dbReference type="InterPro" id="IPR040194">
    <property type="entry name" value="Cwf19-like"/>
</dbReference>
<accession>A0AAD1ZLV9</accession>
<feature type="compositionally biased region" description="Polar residues" evidence="2">
    <location>
        <begin position="1"/>
        <end position="11"/>
    </location>
</feature>
<feature type="compositionally biased region" description="Polar residues" evidence="2">
    <location>
        <begin position="31"/>
        <end position="44"/>
    </location>
</feature>
<evidence type="ECO:0000259" key="3">
    <source>
        <dbReference type="Pfam" id="PF04677"/>
    </source>
</evidence>
<organism evidence="4 5">
    <name type="scientific">Fraxinus pennsylvanica</name>
    <dbReference type="NCBI Taxonomy" id="56036"/>
    <lineage>
        <taxon>Eukaryota</taxon>
        <taxon>Viridiplantae</taxon>
        <taxon>Streptophyta</taxon>
        <taxon>Embryophyta</taxon>
        <taxon>Tracheophyta</taxon>
        <taxon>Spermatophyta</taxon>
        <taxon>Magnoliopsida</taxon>
        <taxon>eudicotyledons</taxon>
        <taxon>Gunneridae</taxon>
        <taxon>Pentapetalae</taxon>
        <taxon>asterids</taxon>
        <taxon>lamiids</taxon>
        <taxon>Lamiales</taxon>
        <taxon>Oleaceae</taxon>
        <taxon>Oleeae</taxon>
        <taxon>Fraxinus</taxon>
    </lineage>
</organism>
<sequence>MSQADGTTSRYIMNDVPARQKKKEEDADLNLAQTIMRNHQYSKSRQADDEYDYDDGPRKKTRKKGGGGNHKSSEISNSANRFFTQQERCQFCFENPTRPKHLIVAIANFTYLSLPQMPPVVPGHCCILTLQHESSTRSVDDNVWDEIRNFKKCLIMMFKNQEKDVVFLQTRLLVLGILLMQSKRYYNTEE</sequence>